<evidence type="ECO:0000313" key="2">
    <source>
        <dbReference type="Proteomes" id="UP001519344"/>
    </source>
</evidence>
<organism evidence="1 2">
    <name type="scientific">Paenibacillus aceris</name>
    <dbReference type="NCBI Taxonomy" id="869555"/>
    <lineage>
        <taxon>Bacteria</taxon>
        <taxon>Bacillati</taxon>
        <taxon>Bacillota</taxon>
        <taxon>Bacilli</taxon>
        <taxon>Bacillales</taxon>
        <taxon>Paenibacillaceae</taxon>
        <taxon>Paenibacillus</taxon>
    </lineage>
</organism>
<protein>
    <submittedName>
        <fullName evidence="1">Uncharacterized protein</fullName>
    </submittedName>
</protein>
<comment type="caution">
    <text evidence="1">The sequence shown here is derived from an EMBL/GenBank/DDBJ whole genome shotgun (WGS) entry which is preliminary data.</text>
</comment>
<dbReference type="EMBL" id="JAGGKV010000007">
    <property type="protein sequence ID" value="MBP1963848.1"/>
    <property type="molecule type" value="Genomic_DNA"/>
</dbReference>
<evidence type="ECO:0000313" key="1">
    <source>
        <dbReference type="EMBL" id="MBP1963848.1"/>
    </source>
</evidence>
<reference evidence="1 2" key="1">
    <citation type="submission" date="2021-03" db="EMBL/GenBank/DDBJ databases">
        <title>Genomic Encyclopedia of Type Strains, Phase IV (KMG-IV): sequencing the most valuable type-strain genomes for metagenomic binning, comparative biology and taxonomic classification.</title>
        <authorList>
            <person name="Goeker M."/>
        </authorList>
    </citation>
    <scope>NUCLEOTIDE SEQUENCE [LARGE SCALE GENOMIC DNA]</scope>
    <source>
        <strain evidence="1 2">DSM 24950</strain>
    </source>
</reference>
<accession>A0ABS4HZ72</accession>
<keyword evidence="2" id="KW-1185">Reference proteome</keyword>
<proteinExistence type="predicted"/>
<sequence length="79" mass="9549">MGIRNYRALILIPKSLNKRCYRLYIHLFHRFHSNISFVRFHQKLSSLDLRQKRSSIETSTLINKLAIYEAKFAWHEDLT</sequence>
<dbReference type="Proteomes" id="UP001519344">
    <property type="component" value="Unassembled WGS sequence"/>
</dbReference>
<gene>
    <name evidence="1" type="ORF">J2Z65_003069</name>
</gene>
<name>A0ABS4HZ72_9BACL</name>